<feature type="chain" id="PRO_5006185957" evidence="2">
    <location>
        <begin position="23"/>
        <end position="139"/>
    </location>
</feature>
<dbReference type="RefSeq" id="WP_055098356.1">
    <property type="nucleotide sequence ID" value="NZ_JRLF01000015.1"/>
</dbReference>
<dbReference type="PATRIC" id="fig|362413.3.peg.2739"/>
<keyword evidence="1 2" id="KW-0732">Signal</keyword>
<dbReference type="EMBL" id="JRLF01000015">
    <property type="protein sequence ID" value="KQB37625.1"/>
    <property type="molecule type" value="Genomic_DNA"/>
</dbReference>
<reference evidence="4 5" key="1">
    <citation type="submission" date="2014-09" db="EMBL/GenBank/DDBJ databases">
        <title>Genome sequence of Flavobacterium aquidurense RC62.</title>
        <authorList>
            <person name="Kim J.F."/>
            <person name="Kwak M.-J."/>
        </authorList>
    </citation>
    <scope>NUCLEOTIDE SEQUENCE [LARGE SCALE GENOMIC DNA]</scope>
    <source>
        <strain evidence="4 5">RC62</strain>
    </source>
</reference>
<evidence type="ECO:0000313" key="4">
    <source>
        <dbReference type="EMBL" id="KQB37625.1"/>
    </source>
</evidence>
<evidence type="ECO:0000256" key="2">
    <source>
        <dbReference type="SAM" id="SignalP"/>
    </source>
</evidence>
<sequence length="139" mass="14977">MKKIVKLSLVCAILLSGISTYAIDGNGNGNDDFNLHVLKANGKIITFALNQVQKASLSIYDKNGSLIYSENASGKEGILRTFSLEEFPAGIYFLEVEDSVKKVRHEITITDDASVLSTKAVSSSYKADTTAKNASVAVR</sequence>
<feature type="signal peptide" evidence="2">
    <location>
        <begin position="1"/>
        <end position="22"/>
    </location>
</feature>
<comment type="caution">
    <text evidence="4">The sequence shown here is derived from an EMBL/GenBank/DDBJ whole genome shotgun (WGS) entry which is preliminary data.</text>
</comment>
<dbReference type="AlphaFoldDB" id="A0A0Q0WPB4"/>
<dbReference type="Pfam" id="PF18962">
    <property type="entry name" value="Por_Secre_tail"/>
    <property type="match status" value="1"/>
</dbReference>
<dbReference type="OrthoDB" id="1371166at2"/>
<feature type="domain" description="Secretion system C-terminal sorting" evidence="3">
    <location>
        <begin position="45"/>
        <end position="105"/>
    </location>
</feature>
<proteinExistence type="predicted"/>
<dbReference type="NCBIfam" id="TIGR04183">
    <property type="entry name" value="Por_Secre_tail"/>
    <property type="match status" value="1"/>
</dbReference>
<dbReference type="InterPro" id="IPR026444">
    <property type="entry name" value="Secre_tail"/>
</dbReference>
<evidence type="ECO:0000259" key="3">
    <source>
        <dbReference type="Pfam" id="PF18962"/>
    </source>
</evidence>
<dbReference type="Proteomes" id="UP000050443">
    <property type="component" value="Unassembled WGS sequence"/>
</dbReference>
<name>A0A0Q0WPB4_9FLAO</name>
<evidence type="ECO:0000256" key="1">
    <source>
        <dbReference type="ARBA" id="ARBA00022729"/>
    </source>
</evidence>
<accession>A0A0Q0WPB4</accession>
<evidence type="ECO:0000313" key="5">
    <source>
        <dbReference type="Proteomes" id="UP000050443"/>
    </source>
</evidence>
<protein>
    <submittedName>
        <fullName evidence="4">Por secretion system C-terminal sorting domain-containing protein</fullName>
    </submittedName>
</protein>
<gene>
    <name evidence="4" type="ORF">RC62_2791</name>
</gene>
<organism evidence="4 5">
    <name type="scientific">Flavobacterium aquidurense</name>
    <dbReference type="NCBI Taxonomy" id="362413"/>
    <lineage>
        <taxon>Bacteria</taxon>
        <taxon>Pseudomonadati</taxon>
        <taxon>Bacteroidota</taxon>
        <taxon>Flavobacteriia</taxon>
        <taxon>Flavobacteriales</taxon>
        <taxon>Flavobacteriaceae</taxon>
        <taxon>Flavobacterium</taxon>
    </lineage>
</organism>